<dbReference type="InterPro" id="IPR035979">
    <property type="entry name" value="RBD_domain_sf"/>
</dbReference>
<dbReference type="PANTHER" id="PTHR33116">
    <property type="entry name" value="REVERSE TRANSCRIPTASE ZINC-BINDING DOMAIN-CONTAINING PROTEIN-RELATED-RELATED"/>
    <property type="match status" value="1"/>
</dbReference>
<dbReference type="Pfam" id="PF00078">
    <property type="entry name" value="RVT_1"/>
    <property type="match status" value="1"/>
</dbReference>
<dbReference type="SUPFAM" id="SSF56672">
    <property type="entry name" value="DNA/RNA polymerases"/>
    <property type="match status" value="1"/>
</dbReference>
<keyword evidence="4" id="KW-1185">Reference proteome</keyword>
<dbReference type="PROSITE" id="PS50878">
    <property type="entry name" value="RT_POL"/>
    <property type="match status" value="1"/>
</dbReference>
<organism evidence="3 4">
    <name type="scientific">Rubroshorea leprosula</name>
    <dbReference type="NCBI Taxonomy" id="152421"/>
    <lineage>
        <taxon>Eukaryota</taxon>
        <taxon>Viridiplantae</taxon>
        <taxon>Streptophyta</taxon>
        <taxon>Embryophyta</taxon>
        <taxon>Tracheophyta</taxon>
        <taxon>Spermatophyta</taxon>
        <taxon>Magnoliopsida</taxon>
        <taxon>eudicotyledons</taxon>
        <taxon>Gunneridae</taxon>
        <taxon>Pentapetalae</taxon>
        <taxon>rosids</taxon>
        <taxon>malvids</taxon>
        <taxon>Malvales</taxon>
        <taxon>Dipterocarpaceae</taxon>
        <taxon>Rubroshorea</taxon>
    </lineage>
</organism>
<gene>
    <name evidence="3" type="ORF">SLEP1_g1457</name>
</gene>
<dbReference type="SUPFAM" id="SSF54928">
    <property type="entry name" value="RNA-binding domain, RBD"/>
    <property type="match status" value="1"/>
</dbReference>
<dbReference type="Proteomes" id="UP001054252">
    <property type="component" value="Unassembled WGS sequence"/>
</dbReference>
<feature type="domain" description="Reverse transcriptase" evidence="2">
    <location>
        <begin position="1089"/>
        <end position="1367"/>
    </location>
</feature>
<dbReference type="PANTHER" id="PTHR33116:SF78">
    <property type="entry name" value="OS12G0587133 PROTEIN"/>
    <property type="match status" value="1"/>
</dbReference>
<feature type="region of interest" description="Disordered" evidence="1">
    <location>
        <begin position="514"/>
        <end position="625"/>
    </location>
</feature>
<feature type="region of interest" description="Disordered" evidence="1">
    <location>
        <begin position="178"/>
        <end position="197"/>
    </location>
</feature>
<feature type="compositionally biased region" description="Polar residues" evidence="1">
    <location>
        <begin position="575"/>
        <end position="586"/>
    </location>
</feature>
<feature type="region of interest" description="Disordered" evidence="1">
    <location>
        <begin position="657"/>
        <end position="680"/>
    </location>
</feature>
<sequence length="1849" mass="214908">MRGRERAGFYGRGTRGGRTAQRWESFSLRRWNRPEQDGNAARQKSSWNTNIQGIDRRVFNQATVFFFTNFPEDWRQENMWQTFCKYGRVLDIYSPMRKNKMGSRFGFVRYLDVRNERELEIQLDQIRVGSLKLWVNIPKFEEKRSYVKINQRHNEHTRNRERSQGARGHRTFAEVVKGNSEHDPKPMNGKEPKGDSEHLQARNKNVVHIPAQVWRAKDKDQAKAGMSFTIQEEEYAWLQGCYVGTVHSIETIPTLQEKFFMEGYFSCRVRAMGGHLVLLEGGDKEEIKDLVELAPDWMRHWFKDIKPWNSSIVAKERFVWLRCQRVTIHAWGHNFFESIGSVWGKFITLDDSTNKKQRFDIGRMLISTPVMDFISKSITALVNGEPFKIKVMEEEATNGIFSMKSDHVFKLLTDSDEGSLESWSLPNDSDVEHNGASVGCKNTPTGEEEEEEVVAGRLELRGTDFEEVQSPYRWVKERQNSNGDHVLTLNDSTFNAEGSQDTHQIVEDGKIQANCSSNHGESKDDLETVLVNQDKKTSNKLKTQRRREQNRPLESSSPAEHRGIWANNKYRPLNGPSSKSNDTDFSNVVADSFLKDTGPNQPFKENTRNETPPMEAHMGGQSKSPPMECYTIGQRRDFWKGFESELGEEHAWMGRNLKKAKHRRRKKTRSNQVAGESLNDSGIENRNMCLRKATDQNMAERIWAFAKEIGVGDRGNDIEVIRRLEDMEDRDRELIKELMMEAEGKWCLMGDFNAIRNQQEWNGGRTSRRDMAEFDEFIRECGLVDLPLIGRKFTWYQANGAVMSRLDRFLLSEEWCEKWDDMKQWGLKRTISYHCPILMKNQIVDWGPKPFRFFDMWLETPECKELMTKTWNSTVVSGWHGFQLKEKLKATKKVLKGWSKNKASEIDLKINMCKDSITAIDLKGEETAINEQEVQLRRNSFLDLWNLQNMKKSMWRQKARKTWIRDGDANTKFFHRCVKGRRRNEIVGIKVGDNYLEQVNEIKGGVANHFENLFKEDKWQRPHLDGIPFKKISSEDNRSLVAPFSEDEVKKAVWSCGSSKAPGPDDFNFKFIREMWETIKDSVMGFIDDFHRNGKLVRGVNSSFIVLIPKVTNPQKIEEFRPISLIGVMYKVIAKLLANRISLVLDSIIGESQMAFIRGRQMVDSIVIANETIDAAKRKKMASFMFKMDFVKAYDKVCWDFLDYMMLRMDFDPKWRRWITACLETAEMSILINGSTTRQFKISRGLRQGDPLSPYLFLLVAEGFNGIISSTINHGLFEGIDIGNGGMKVSHLQFADDSILFGKAVERNIWAAKSIMRIFELVSGLKINFVKSQLFGLNVSDEWKSKMAHILHCKQGAFPYRYLGVPIGSNIKSIALWKPLIKTFEKKLSQWKGRFLSFGGRITLLNAVLTSLPVFSMSVHLLPRGLILSLDKIRRNFLWGGGESKRKINWVSWDKVCKSKNEGGLGVKDLRNFNLALLGKWWSRLARGDEGLVYKVIYHKYGRPEGSWIEWVNGNGHRGSMWWRNICRIDHTDLCNTGWLSGGFRLNMGDGCLVNFWKDNWTGDQPLANRFPRLFLVSTDKDKRISQMGTWREDKWQWTLHWRRSLYEWEEDNLTKMLEIINSTLPVKGQKDCWVWRYNKEGEYSVKTAYGLLSGNNISNTTQTHVRVWNNLIPTKICAFGWQVLQDKIPTKLNLYKRGIILDVNQAMCSLCGGLCGANIEDANHLFIHCSVAYLVRSKCAQWWRLLLVHPLTCQEDFQQHRHPYKNPLIRTGWDVIWFSIMWSLWMVRNAKIFKNQEWEVDRIVELVQLRSFNWIKGRTTGYSFNLYEWMLEPALSLKDKRVQLSFKN</sequence>
<proteinExistence type="predicted"/>
<dbReference type="SMART" id="SM00360">
    <property type="entry name" value="RRM"/>
    <property type="match status" value="1"/>
</dbReference>
<comment type="caution">
    <text evidence="3">The sequence shown here is derived from an EMBL/GenBank/DDBJ whole genome shotgun (WGS) entry which is preliminary data.</text>
</comment>
<dbReference type="InterPro" id="IPR000477">
    <property type="entry name" value="RT_dom"/>
</dbReference>
<dbReference type="InterPro" id="IPR036691">
    <property type="entry name" value="Endo/exonu/phosph_ase_sf"/>
</dbReference>
<reference evidence="3 4" key="1">
    <citation type="journal article" date="2021" name="Commun. Biol.">
        <title>The genome of Shorea leprosula (Dipterocarpaceae) highlights the ecological relevance of drought in aseasonal tropical rainforests.</title>
        <authorList>
            <person name="Ng K.K.S."/>
            <person name="Kobayashi M.J."/>
            <person name="Fawcett J.A."/>
            <person name="Hatakeyama M."/>
            <person name="Paape T."/>
            <person name="Ng C.H."/>
            <person name="Ang C.C."/>
            <person name="Tnah L.H."/>
            <person name="Lee C.T."/>
            <person name="Nishiyama T."/>
            <person name="Sese J."/>
            <person name="O'Brien M.J."/>
            <person name="Copetti D."/>
            <person name="Mohd Noor M.I."/>
            <person name="Ong R.C."/>
            <person name="Putra M."/>
            <person name="Sireger I.Z."/>
            <person name="Indrioko S."/>
            <person name="Kosugi Y."/>
            <person name="Izuno A."/>
            <person name="Isagi Y."/>
            <person name="Lee S.L."/>
            <person name="Shimizu K.K."/>
        </authorList>
    </citation>
    <scope>NUCLEOTIDE SEQUENCE [LARGE SCALE GENOMIC DNA]</scope>
    <source>
        <strain evidence="3">214</strain>
    </source>
</reference>
<dbReference type="EMBL" id="BPVZ01000001">
    <property type="protein sequence ID" value="GKU86994.1"/>
    <property type="molecule type" value="Genomic_DNA"/>
</dbReference>
<dbReference type="InterPro" id="IPR043502">
    <property type="entry name" value="DNA/RNA_pol_sf"/>
</dbReference>
<evidence type="ECO:0000259" key="2">
    <source>
        <dbReference type="PROSITE" id="PS50878"/>
    </source>
</evidence>
<dbReference type="CDD" id="cd01650">
    <property type="entry name" value="RT_nLTR_like"/>
    <property type="match status" value="1"/>
</dbReference>
<evidence type="ECO:0000313" key="4">
    <source>
        <dbReference type="Proteomes" id="UP001054252"/>
    </source>
</evidence>
<feature type="region of interest" description="Disordered" evidence="1">
    <location>
        <begin position="425"/>
        <end position="449"/>
    </location>
</feature>
<dbReference type="GO" id="GO:0003723">
    <property type="term" value="F:RNA binding"/>
    <property type="evidence" value="ECO:0007669"/>
    <property type="project" value="InterPro"/>
</dbReference>
<dbReference type="Gene3D" id="3.30.70.330">
    <property type="match status" value="1"/>
</dbReference>
<dbReference type="Pfam" id="PF13966">
    <property type="entry name" value="zf-RVT"/>
    <property type="match status" value="1"/>
</dbReference>
<evidence type="ECO:0000256" key="1">
    <source>
        <dbReference type="SAM" id="MobiDB-lite"/>
    </source>
</evidence>
<dbReference type="SUPFAM" id="SSF56219">
    <property type="entry name" value="DNase I-like"/>
    <property type="match status" value="1"/>
</dbReference>
<feature type="compositionally biased region" description="Basic and acidic residues" evidence="1">
    <location>
        <begin position="179"/>
        <end position="197"/>
    </location>
</feature>
<evidence type="ECO:0000313" key="3">
    <source>
        <dbReference type="EMBL" id="GKU86994.1"/>
    </source>
</evidence>
<dbReference type="InterPro" id="IPR000504">
    <property type="entry name" value="RRM_dom"/>
</dbReference>
<accession>A0AAV5HPA7</accession>
<protein>
    <recommendedName>
        <fullName evidence="2">Reverse transcriptase domain-containing protein</fullName>
    </recommendedName>
</protein>
<name>A0AAV5HPA7_9ROSI</name>
<dbReference type="InterPro" id="IPR012677">
    <property type="entry name" value="Nucleotide-bd_a/b_plait_sf"/>
</dbReference>
<dbReference type="Gene3D" id="3.60.10.10">
    <property type="entry name" value="Endonuclease/exonuclease/phosphatase"/>
    <property type="match status" value="1"/>
</dbReference>
<dbReference type="InterPro" id="IPR026960">
    <property type="entry name" value="RVT-Znf"/>
</dbReference>
<feature type="compositionally biased region" description="Polar residues" evidence="1">
    <location>
        <begin position="670"/>
        <end position="680"/>
    </location>
</feature>
<feature type="compositionally biased region" description="Basic residues" evidence="1">
    <location>
        <begin position="657"/>
        <end position="669"/>
    </location>
</feature>